<evidence type="ECO:0000259" key="28">
    <source>
        <dbReference type="Pfam" id="PF00905"/>
    </source>
</evidence>
<evidence type="ECO:0000256" key="27">
    <source>
        <dbReference type="SAM" id="Phobius"/>
    </source>
</evidence>
<dbReference type="FunFam" id="1.10.3810.10:FF:000001">
    <property type="entry name" value="Penicillin-binding protein 1A"/>
    <property type="match status" value="1"/>
</dbReference>
<dbReference type="EC" id="2.4.99.28" evidence="23"/>
<dbReference type="GO" id="GO:0006508">
    <property type="term" value="P:proteolysis"/>
    <property type="evidence" value="ECO:0007669"/>
    <property type="project" value="UniProtKB-KW"/>
</dbReference>
<evidence type="ECO:0000256" key="22">
    <source>
        <dbReference type="ARBA" id="ARBA00034000"/>
    </source>
</evidence>
<comment type="function">
    <text evidence="1">Cell wall formation. Synthesis of cross-linked peptidoglycan from the lipid intermediates. The enzyme has a penicillin-insensitive transglycosylase N-terminal domain (formation of linear glycan strands) and a penicillin-sensitive transpeptidase C-terminal domain (cross-linking of the peptide subunits).</text>
</comment>
<dbReference type="Gene3D" id="1.10.3810.10">
    <property type="entry name" value="Biosynthetic peptidoglycan transglycosylase-like"/>
    <property type="match status" value="1"/>
</dbReference>
<dbReference type="GO" id="GO:0005886">
    <property type="term" value="C:plasma membrane"/>
    <property type="evidence" value="ECO:0007669"/>
    <property type="project" value="UniProtKB-SubCell"/>
</dbReference>
<evidence type="ECO:0000256" key="4">
    <source>
        <dbReference type="ARBA" id="ARBA00007090"/>
    </source>
</evidence>
<feature type="region of interest" description="Disordered" evidence="26">
    <location>
        <begin position="831"/>
        <end position="854"/>
    </location>
</feature>
<organism evidence="30 31">
    <name type="scientific">Candidatus Acetatifactor stercoripullorum</name>
    <dbReference type="NCBI Taxonomy" id="2838414"/>
    <lineage>
        <taxon>Bacteria</taxon>
        <taxon>Bacillati</taxon>
        <taxon>Bacillota</taxon>
        <taxon>Clostridia</taxon>
        <taxon>Lachnospirales</taxon>
        <taxon>Lachnospiraceae</taxon>
        <taxon>Acetatifactor</taxon>
    </lineage>
</organism>
<evidence type="ECO:0000256" key="14">
    <source>
        <dbReference type="ARBA" id="ARBA00022960"/>
    </source>
</evidence>
<dbReference type="SUPFAM" id="SSF56601">
    <property type="entry name" value="beta-lactamase/transpeptidase-like"/>
    <property type="match status" value="1"/>
</dbReference>
<keyword evidence="8" id="KW-0121">Carboxypeptidase</keyword>
<dbReference type="InterPro" id="IPR050396">
    <property type="entry name" value="Glycosyltr_51/Transpeptidase"/>
</dbReference>
<evidence type="ECO:0000256" key="23">
    <source>
        <dbReference type="ARBA" id="ARBA00044770"/>
    </source>
</evidence>
<dbReference type="InterPro" id="IPR001264">
    <property type="entry name" value="Glyco_trans_51"/>
</dbReference>
<evidence type="ECO:0000256" key="9">
    <source>
        <dbReference type="ARBA" id="ARBA00022670"/>
    </source>
</evidence>
<dbReference type="AlphaFoldDB" id="A0A9D1R5P3"/>
<dbReference type="EC" id="3.4.16.4" evidence="6"/>
<evidence type="ECO:0000256" key="26">
    <source>
        <dbReference type="SAM" id="MobiDB-lite"/>
    </source>
</evidence>
<comment type="pathway">
    <text evidence="25">Glycan biosynthesis.</text>
</comment>
<evidence type="ECO:0000313" key="31">
    <source>
        <dbReference type="Proteomes" id="UP000824265"/>
    </source>
</evidence>
<evidence type="ECO:0000256" key="16">
    <source>
        <dbReference type="ARBA" id="ARBA00022984"/>
    </source>
</evidence>
<keyword evidence="9" id="KW-0645">Protease</keyword>
<dbReference type="Pfam" id="PF00912">
    <property type="entry name" value="Transgly"/>
    <property type="match status" value="1"/>
</dbReference>
<comment type="similarity">
    <text evidence="4">In the C-terminal section; belongs to the transpeptidase family.</text>
</comment>
<dbReference type="GO" id="GO:0009002">
    <property type="term" value="F:serine-type D-Ala-D-Ala carboxypeptidase activity"/>
    <property type="evidence" value="ECO:0007669"/>
    <property type="project" value="UniProtKB-EC"/>
</dbReference>
<dbReference type="GO" id="GO:0046677">
    <property type="term" value="P:response to antibiotic"/>
    <property type="evidence" value="ECO:0007669"/>
    <property type="project" value="UniProtKB-KW"/>
</dbReference>
<feature type="transmembrane region" description="Helical" evidence="27">
    <location>
        <begin position="26"/>
        <end position="53"/>
    </location>
</feature>
<evidence type="ECO:0000256" key="8">
    <source>
        <dbReference type="ARBA" id="ARBA00022645"/>
    </source>
</evidence>
<dbReference type="GO" id="GO:0008955">
    <property type="term" value="F:peptidoglycan glycosyltransferase activity"/>
    <property type="evidence" value="ECO:0007669"/>
    <property type="project" value="UniProtKB-EC"/>
</dbReference>
<evidence type="ECO:0000256" key="24">
    <source>
        <dbReference type="ARBA" id="ARBA00049902"/>
    </source>
</evidence>
<dbReference type="EMBL" id="DXGH01000058">
    <property type="protein sequence ID" value="HIW81978.1"/>
    <property type="molecule type" value="Genomic_DNA"/>
</dbReference>
<name>A0A9D1R5P3_9FIRM</name>
<dbReference type="PANTHER" id="PTHR32282:SF33">
    <property type="entry name" value="PEPTIDOGLYCAN GLYCOSYLTRANSFERASE"/>
    <property type="match status" value="1"/>
</dbReference>
<dbReference type="InterPro" id="IPR012338">
    <property type="entry name" value="Beta-lactam/transpept-like"/>
</dbReference>
<evidence type="ECO:0000256" key="25">
    <source>
        <dbReference type="ARBA" id="ARBA00060592"/>
    </source>
</evidence>
<evidence type="ECO:0000256" key="6">
    <source>
        <dbReference type="ARBA" id="ARBA00012448"/>
    </source>
</evidence>
<keyword evidence="14" id="KW-0133">Cell shape</keyword>
<proteinExistence type="inferred from homology"/>
<dbReference type="InterPro" id="IPR036950">
    <property type="entry name" value="PBP_transglycosylase"/>
</dbReference>
<keyword evidence="19" id="KW-0046">Antibiotic resistance</keyword>
<evidence type="ECO:0000256" key="18">
    <source>
        <dbReference type="ARBA" id="ARBA00023136"/>
    </source>
</evidence>
<protein>
    <recommendedName>
        <fullName evidence="7">Penicillin-binding protein 1A</fullName>
        <ecNumber evidence="23">2.4.99.28</ecNumber>
        <ecNumber evidence="6">3.4.16.4</ecNumber>
    </recommendedName>
</protein>
<evidence type="ECO:0000256" key="10">
    <source>
        <dbReference type="ARBA" id="ARBA00022676"/>
    </source>
</evidence>
<evidence type="ECO:0000256" key="5">
    <source>
        <dbReference type="ARBA" id="ARBA00007739"/>
    </source>
</evidence>
<feature type="domain" description="Glycosyl transferase family 51" evidence="29">
    <location>
        <begin position="82"/>
        <end position="267"/>
    </location>
</feature>
<keyword evidence="12 27" id="KW-0812">Transmembrane</keyword>
<reference evidence="30" key="2">
    <citation type="submission" date="2021-04" db="EMBL/GenBank/DDBJ databases">
        <authorList>
            <person name="Gilroy R."/>
        </authorList>
    </citation>
    <scope>NUCLEOTIDE SEQUENCE</scope>
    <source>
        <strain evidence="30">CHK195-6426</strain>
    </source>
</reference>
<dbReference type="GO" id="GO:0008658">
    <property type="term" value="F:penicillin binding"/>
    <property type="evidence" value="ECO:0007669"/>
    <property type="project" value="InterPro"/>
</dbReference>
<comment type="caution">
    <text evidence="30">The sequence shown here is derived from an EMBL/GenBank/DDBJ whole genome shotgun (WGS) entry which is preliminary data.</text>
</comment>
<sequence length="904" mass="99065">MNYGKKGIRAKQKALNSKSAKWGRKIILTCFKVVLIAIAAVGIFGVSAGIGAFRGILADTPTVRLSGVIASGEATIVYDCEGNEIDQYVSTNSNRIEVDMDEVPEHLGQAFVAIEDERFYQHNGIDVKGILRAAYQFVKTGGEETQGASTITQQLLKNTIFTDWTSEGDNVIKKVKRKIQEQYLALEITKQLSKDEVLLRYMNAINLGQNTLGVEAASLRYFGKSCSDLTLSECAVIASITQNPSWYNPIRHPENNAQRRQRCLNKMLELGFITQAEYDEAMADTEAVYERIGLYDTDYRESSTTSGSYFSDAVYEQVKEDLVMAGYSETLAESMLTSGGLRIESTMDPAIQAIADEEFTNPDNYPENVKWYLTYALTITTPDGEKHNFSKENMMSWFKENQNSKFNLIFSSQDEANEAIATYRSAMLADLGVEDSEDNYEESISMTPQPQAAMAIEDQSTGYVVAIVGGRGAKEGRRTLNRATNAVRSPGSTFKVLAAFAPALDSAGQTLATPYLDAPFNYADGRPVSNWYSGYRGINSIRKAIEQSLNIIAVKTQTVITPQLGYDYLLNFGFTTLTDGVEINGEVFSDVNQTLALGGLTYGVTPYELNAAYAAIANNGLYVEPKLYTRVTDSDGNVILDNTNPTTRQVIKETTAFLLTDAMVDVVTTGTGTRCNFGGVAIAGKTGTSTDYHDVWFTGFTPYYTCTTWAGYDNNIGMSTSSSNNESAVARTLWRAVMERVHENLPNEQFSIPSGIVQAQVCSKSGKLPIPGLCDAQGCVVTEYFAEGTVPTESCDIHYQGDICDYDQVPASPDCPFKYTGVMELPLQEDPSLVSGSSTITTNPDGTQTTTNSTTTHCQHDATFFANPDYETVINQQRWEIDQRNAAAIAAQQQQQAAEGEGGQ</sequence>
<feature type="domain" description="Penicillin-binding protein transpeptidase" evidence="28">
    <location>
        <begin position="455"/>
        <end position="738"/>
    </location>
</feature>
<dbReference type="InterPro" id="IPR023346">
    <property type="entry name" value="Lysozyme-like_dom_sf"/>
</dbReference>
<comment type="catalytic activity">
    <reaction evidence="24">
        <text>[GlcNAc-(1-&gt;4)-Mur2Ac(oyl-L-Ala-gamma-D-Glu-L-Lys-D-Ala-D-Ala)](n)-di-trans,octa-cis-undecaprenyl diphosphate + beta-D-GlcNAc-(1-&gt;4)-Mur2Ac(oyl-L-Ala-gamma-D-Glu-L-Lys-D-Ala-D-Ala)-di-trans,octa-cis-undecaprenyl diphosphate = [GlcNAc-(1-&gt;4)-Mur2Ac(oyl-L-Ala-gamma-D-Glu-L-Lys-D-Ala-D-Ala)](n+1)-di-trans,octa-cis-undecaprenyl diphosphate + di-trans,octa-cis-undecaprenyl diphosphate + H(+)</text>
        <dbReference type="Rhea" id="RHEA:23708"/>
        <dbReference type="Rhea" id="RHEA-COMP:9602"/>
        <dbReference type="Rhea" id="RHEA-COMP:9603"/>
        <dbReference type="ChEBI" id="CHEBI:15378"/>
        <dbReference type="ChEBI" id="CHEBI:58405"/>
        <dbReference type="ChEBI" id="CHEBI:60033"/>
        <dbReference type="ChEBI" id="CHEBI:78435"/>
        <dbReference type="EC" id="2.4.99.28"/>
    </reaction>
</comment>
<keyword evidence="13" id="KW-0378">Hydrolase</keyword>
<dbReference type="InterPro" id="IPR001460">
    <property type="entry name" value="PCN-bd_Tpept"/>
</dbReference>
<evidence type="ECO:0000256" key="20">
    <source>
        <dbReference type="ARBA" id="ARBA00023268"/>
    </source>
</evidence>
<evidence type="ECO:0000256" key="1">
    <source>
        <dbReference type="ARBA" id="ARBA00002624"/>
    </source>
</evidence>
<dbReference type="GO" id="GO:0008360">
    <property type="term" value="P:regulation of cell shape"/>
    <property type="evidence" value="ECO:0007669"/>
    <property type="project" value="UniProtKB-KW"/>
</dbReference>
<evidence type="ECO:0000256" key="13">
    <source>
        <dbReference type="ARBA" id="ARBA00022801"/>
    </source>
</evidence>
<comment type="catalytic activity">
    <reaction evidence="22">
        <text>Preferential cleavage: (Ac)2-L-Lys-D-Ala-|-D-Ala. Also transpeptidation of peptidyl-alanyl moieties that are N-acyl substituents of D-alanine.</text>
        <dbReference type="EC" id="3.4.16.4"/>
    </reaction>
</comment>
<comment type="subcellular location">
    <subcellularLocation>
        <location evidence="2">Cell membrane</location>
        <topology evidence="2">Single-pass type II membrane protein</topology>
    </subcellularLocation>
</comment>
<evidence type="ECO:0000256" key="12">
    <source>
        <dbReference type="ARBA" id="ARBA00022692"/>
    </source>
</evidence>
<feature type="compositionally biased region" description="Low complexity" evidence="26">
    <location>
        <begin position="839"/>
        <end position="854"/>
    </location>
</feature>
<keyword evidence="16" id="KW-0573">Peptidoglycan synthesis</keyword>
<evidence type="ECO:0000256" key="11">
    <source>
        <dbReference type="ARBA" id="ARBA00022679"/>
    </source>
</evidence>
<keyword evidence="11" id="KW-0808">Transferase</keyword>
<evidence type="ECO:0000259" key="29">
    <source>
        <dbReference type="Pfam" id="PF00912"/>
    </source>
</evidence>
<gene>
    <name evidence="30" type="ORF">H9742_10780</name>
</gene>
<comment type="pathway">
    <text evidence="3">Cell wall biogenesis; peptidoglycan biosynthesis.</text>
</comment>
<dbReference type="Pfam" id="PF00905">
    <property type="entry name" value="Transpeptidase"/>
    <property type="match status" value="1"/>
</dbReference>
<dbReference type="Gene3D" id="3.40.710.10">
    <property type="entry name" value="DD-peptidase/beta-lactamase superfamily"/>
    <property type="match status" value="1"/>
</dbReference>
<evidence type="ECO:0000256" key="2">
    <source>
        <dbReference type="ARBA" id="ARBA00004401"/>
    </source>
</evidence>
<keyword evidence="18 27" id="KW-0472">Membrane</keyword>
<keyword evidence="15" id="KW-0735">Signal-anchor</keyword>
<keyword evidence="21" id="KW-0961">Cell wall biogenesis/degradation</keyword>
<comment type="similarity">
    <text evidence="5">In the N-terminal section; belongs to the glycosyltransferase 51 family.</text>
</comment>
<dbReference type="SUPFAM" id="SSF53955">
    <property type="entry name" value="Lysozyme-like"/>
    <property type="match status" value="1"/>
</dbReference>
<evidence type="ECO:0000256" key="19">
    <source>
        <dbReference type="ARBA" id="ARBA00023251"/>
    </source>
</evidence>
<keyword evidence="20" id="KW-0511">Multifunctional enzyme</keyword>
<accession>A0A9D1R5P3</accession>
<keyword evidence="10" id="KW-0328">Glycosyltransferase</keyword>
<evidence type="ECO:0000256" key="21">
    <source>
        <dbReference type="ARBA" id="ARBA00023316"/>
    </source>
</evidence>
<dbReference type="GO" id="GO:0009252">
    <property type="term" value="P:peptidoglycan biosynthetic process"/>
    <property type="evidence" value="ECO:0007669"/>
    <property type="project" value="UniProtKB-KW"/>
</dbReference>
<evidence type="ECO:0000313" key="30">
    <source>
        <dbReference type="EMBL" id="HIW81978.1"/>
    </source>
</evidence>
<dbReference type="PANTHER" id="PTHR32282">
    <property type="entry name" value="BINDING PROTEIN TRANSPEPTIDASE, PUTATIVE-RELATED"/>
    <property type="match status" value="1"/>
</dbReference>
<evidence type="ECO:0000256" key="3">
    <source>
        <dbReference type="ARBA" id="ARBA00004752"/>
    </source>
</evidence>
<evidence type="ECO:0000256" key="15">
    <source>
        <dbReference type="ARBA" id="ARBA00022968"/>
    </source>
</evidence>
<dbReference type="Proteomes" id="UP000824265">
    <property type="component" value="Unassembled WGS sequence"/>
</dbReference>
<evidence type="ECO:0000256" key="17">
    <source>
        <dbReference type="ARBA" id="ARBA00022989"/>
    </source>
</evidence>
<keyword evidence="17 27" id="KW-1133">Transmembrane helix</keyword>
<reference evidence="30" key="1">
    <citation type="journal article" date="2021" name="PeerJ">
        <title>Extensive microbial diversity within the chicken gut microbiome revealed by metagenomics and culture.</title>
        <authorList>
            <person name="Gilroy R."/>
            <person name="Ravi A."/>
            <person name="Getino M."/>
            <person name="Pursley I."/>
            <person name="Horton D.L."/>
            <person name="Alikhan N.F."/>
            <person name="Baker D."/>
            <person name="Gharbi K."/>
            <person name="Hall N."/>
            <person name="Watson M."/>
            <person name="Adriaenssens E.M."/>
            <person name="Foster-Nyarko E."/>
            <person name="Jarju S."/>
            <person name="Secka A."/>
            <person name="Antonio M."/>
            <person name="Oren A."/>
            <person name="Chaudhuri R.R."/>
            <person name="La Ragione R."/>
            <person name="Hildebrand F."/>
            <person name="Pallen M.J."/>
        </authorList>
    </citation>
    <scope>NUCLEOTIDE SEQUENCE</scope>
    <source>
        <strain evidence="30">CHK195-6426</strain>
    </source>
</reference>
<dbReference type="GO" id="GO:0071555">
    <property type="term" value="P:cell wall organization"/>
    <property type="evidence" value="ECO:0007669"/>
    <property type="project" value="UniProtKB-KW"/>
</dbReference>
<evidence type="ECO:0000256" key="7">
    <source>
        <dbReference type="ARBA" id="ARBA00018638"/>
    </source>
</evidence>